<evidence type="ECO:0000256" key="8">
    <source>
        <dbReference type="ARBA" id="ARBA00022989"/>
    </source>
</evidence>
<evidence type="ECO:0000256" key="5">
    <source>
        <dbReference type="ARBA" id="ARBA00022519"/>
    </source>
</evidence>
<keyword evidence="3 10" id="KW-0813">Transport</keyword>
<evidence type="ECO:0000256" key="4">
    <source>
        <dbReference type="ARBA" id="ARBA00022475"/>
    </source>
</evidence>
<comment type="function">
    <text evidence="10">Inner membrane component of the type II secretion system required for the energy-dependent secretion of extracellular factors such as proteases and toxins from the periplasm.</text>
</comment>
<keyword evidence="7 10" id="KW-0653">Protein transport</keyword>
<gene>
    <name evidence="14" type="primary">gspL</name>
    <name evidence="14" type="ORF">FCL40_15670</name>
</gene>
<dbReference type="InterPro" id="IPR007812">
    <property type="entry name" value="T2SS_protein-GspL"/>
</dbReference>
<evidence type="ECO:0000256" key="9">
    <source>
        <dbReference type="ARBA" id="ARBA00023136"/>
    </source>
</evidence>
<dbReference type="PIRSF" id="PIRSF015761">
    <property type="entry name" value="Protein_L"/>
    <property type="match status" value="1"/>
</dbReference>
<evidence type="ECO:0000313" key="15">
    <source>
        <dbReference type="Proteomes" id="UP000305674"/>
    </source>
</evidence>
<feature type="domain" description="GspL cytoplasmic actin-ATPase-like" evidence="12">
    <location>
        <begin position="5"/>
        <end position="236"/>
    </location>
</feature>
<evidence type="ECO:0000256" key="3">
    <source>
        <dbReference type="ARBA" id="ARBA00022448"/>
    </source>
</evidence>
<dbReference type="InterPro" id="IPR043129">
    <property type="entry name" value="ATPase_NBD"/>
</dbReference>
<dbReference type="SUPFAM" id="SSF53067">
    <property type="entry name" value="Actin-like ATPase domain"/>
    <property type="match status" value="2"/>
</dbReference>
<dbReference type="GO" id="GO:0015628">
    <property type="term" value="P:protein secretion by the type II secretion system"/>
    <property type="evidence" value="ECO:0007669"/>
    <property type="project" value="InterPro"/>
</dbReference>
<evidence type="ECO:0000256" key="10">
    <source>
        <dbReference type="PIRNR" id="PIRNR015761"/>
    </source>
</evidence>
<evidence type="ECO:0000256" key="2">
    <source>
        <dbReference type="ARBA" id="ARBA00005318"/>
    </source>
</evidence>
<dbReference type="InterPro" id="IPR025691">
    <property type="entry name" value="GspL_pp_dom"/>
</dbReference>
<keyword evidence="4" id="KW-1003">Cell membrane</keyword>
<dbReference type="CDD" id="cd24017">
    <property type="entry name" value="ASKHA_T2SSL_N"/>
    <property type="match status" value="1"/>
</dbReference>
<dbReference type="Proteomes" id="UP000305674">
    <property type="component" value="Unassembled WGS sequence"/>
</dbReference>
<dbReference type="GO" id="GO:0005886">
    <property type="term" value="C:plasma membrane"/>
    <property type="evidence" value="ECO:0007669"/>
    <property type="project" value="UniProtKB-SubCell"/>
</dbReference>
<dbReference type="RefSeq" id="WP_136854238.1">
    <property type="nucleotide sequence ID" value="NZ_SWCI01000013.1"/>
</dbReference>
<dbReference type="Gene3D" id="3.30.420.370">
    <property type="match status" value="1"/>
</dbReference>
<dbReference type="OrthoDB" id="7011844at2"/>
<keyword evidence="15" id="KW-1185">Reference proteome</keyword>
<evidence type="ECO:0000313" key="14">
    <source>
        <dbReference type="EMBL" id="TKB47647.1"/>
    </source>
</evidence>
<evidence type="ECO:0000259" key="12">
    <source>
        <dbReference type="Pfam" id="PF05134"/>
    </source>
</evidence>
<keyword evidence="5" id="KW-0997">Cell inner membrane</keyword>
<dbReference type="GO" id="GO:0015627">
    <property type="term" value="C:type II protein secretion system complex"/>
    <property type="evidence" value="ECO:0007669"/>
    <property type="project" value="InterPro"/>
</dbReference>
<dbReference type="EMBL" id="SWCI01000013">
    <property type="protein sequence ID" value="TKB47647.1"/>
    <property type="molecule type" value="Genomic_DNA"/>
</dbReference>
<sequence length="398" mass="43609">MSERLVVRLGERADTPISWITWSEEQQSVIGSGVLPDAAALSSLTERAGGRPVEVLVDASALTLTQVTLPAKMARQALKGLPFMLEDELAQEVDKLHFVTGRRDGDRLGVAVVSHEQMGLWRRWLQEAGLKAARMVPDVLALPQPEGCDGALVQLEAQWLCRFGLEGSCVDADWLPLILTDKGQQSPVALAHFSPVELAVEGIQWQPQPLELPMQVLAQGMAQAHCNLLSGEYAPKRELGKLWQVWGKVAILAGIALALTLVYQGMQWYRIDGKRQQVRAESDAIYKQLFPNERVNPALHPSQLMAGKVRRLGGGGEQGELLTMLSELQPAFAAIPELKPLSLRYNADRGELRLQVRAASFAQFEQFQQAAGGRFQVDTGAMNNEEQGVSGALTVKVK</sequence>
<dbReference type="GO" id="GO:0009276">
    <property type="term" value="C:Gram-negative-bacterium-type cell wall"/>
    <property type="evidence" value="ECO:0007669"/>
    <property type="project" value="InterPro"/>
</dbReference>
<name>A0A4U1BB44_9GAMM</name>
<comment type="caution">
    <text evidence="14">The sequence shown here is derived from an EMBL/GenBank/DDBJ whole genome shotgun (WGS) entry which is preliminary data.</text>
</comment>
<evidence type="ECO:0000256" key="11">
    <source>
        <dbReference type="SAM" id="Phobius"/>
    </source>
</evidence>
<feature type="domain" description="GspL periplasmic" evidence="13">
    <location>
        <begin position="241"/>
        <end position="396"/>
    </location>
</feature>
<evidence type="ECO:0000256" key="1">
    <source>
        <dbReference type="ARBA" id="ARBA00004377"/>
    </source>
</evidence>
<dbReference type="Gene3D" id="3.30.1360.100">
    <property type="entry name" value="General secretion pathway protein M, EpsM"/>
    <property type="match status" value="1"/>
</dbReference>
<dbReference type="Pfam" id="PF05134">
    <property type="entry name" value="T2SSL"/>
    <property type="match status" value="1"/>
</dbReference>
<evidence type="ECO:0000259" key="13">
    <source>
        <dbReference type="Pfam" id="PF12693"/>
    </source>
</evidence>
<dbReference type="AlphaFoldDB" id="A0A4U1BB44"/>
<comment type="subcellular location">
    <subcellularLocation>
        <location evidence="1">Cell inner membrane</location>
        <topology evidence="1">Single-pass membrane protein</topology>
    </subcellularLocation>
</comment>
<dbReference type="Pfam" id="PF12693">
    <property type="entry name" value="GspL_C"/>
    <property type="match status" value="1"/>
</dbReference>
<protein>
    <recommendedName>
        <fullName evidence="10">Type II secretion system protein L</fullName>
        <shortName evidence="10">T2SS protein L</shortName>
    </recommendedName>
</protein>
<dbReference type="InterPro" id="IPR024230">
    <property type="entry name" value="GspL_cyto_dom"/>
</dbReference>
<dbReference type="NCBIfam" id="TIGR01709">
    <property type="entry name" value="typeII_sec_gspL"/>
    <property type="match status" value="1"/>
</dbReference>
<accession>A0A4U1BB44</accession>
<feature type="transmembrane region" description="Helical" evidence="11">
    <location>
        <begin position="245"/>
        <end position="266"/>
    </location>
</feature>
<evidence type="ECO:0000256" key="6">
    <source>
        <dbReference type="ARBA" id="ARBA00022692"/>
    </source>
</evidence>
<keyword evidence="6 11" id="KW-0812">Transmembrane</keyword>
<dbReference type="Gene3D" id="3.30.420.380">
    <property type="match status" value="1"/>
</dbReference>
<comment type="similarity">
    <text evidence="2 10">Belongs to the GSP L family.</text>
</comment>
<keyword evidence="8 11" id="KW-1133">Transmembrane helix</keyword>
<reference evidence="14 15" key="1">
    <citation type="submission" date="2019-04" db="EMBL/GenBank/DDBJ databases">
        <authorList>
            <person name="Hwang J.C."/>
        </authorList>
    </citation>
    <scope>NUCLEOTIDE SEQUENCE [LARGE SCALE GENOMIC DNA]</scope>
    <source>
        <strain evidence="14 15">IMCC35001</strain>
    </source>
</reference>
<proteinExistence type="inferred from homology"/>
<organism evidence="14 15">
    <name type="scientific">Ferrimonas sediminicola</name>
    <dbReference type="NCBI Taxonomy" id="2569538"/>
    <lineage>
        <taxon>Bacteria</taxon>
        <taxon>Pseudomonadati</taxon>
        <taxon>Pseudomonadota</taxon>
        <taxon>Gammaproteobacteria</taxon>
        <taxon>Alteromonadales</taxon>
        <taxon>Ferrimonadaceae</taxon>
        <taxon>Ferrimonas</taxon>
    </lineage>
</organism>
<keyword evidence="9 11" id="KW-0472">Membrane</keyword>
<evidence type="ECO:0000256" key="7">
    <source>
        <dbReference type="ARBA" id="ARBA00022927"/>
    </source>
</evidence>